<gene>
    <name evidence="1" type="ORF">CGOC_LOCUS1005</name>
</gene>
<evidence type="ECO:0000313" key="2">
    <source>
        <dbReference type="Proteomes" id="UP000271889"/>
    </source>
</evidence>
<name>A0A3P6QFD1_CYLGO</name>
<protein>
    <submittedName>
        <fullName evidence="1">Uncharacterized protein</fullName>
    </submittedName>
</protein>
<accession>A0A3P6QFD1</accession>
<sequence length="80" mass="8982">MVSPSLKSQVLEIGAVLELNTLSEPGSSPSANRHRGVLAAYAGGGVTKRIDVKVRTFWYIYYINILPVSEERYQRSAFWH</sequence>
<reference evidence="1 2" key="1">
    <citation type="submission" date="2018-11" db="EMBL/GenBank/DDBJ databases">
        <authorList>
            <consortium name="Pathogen Informatics"/>
        </authorList>
    </citation>
    <scope>NUCLEOTIDE SEQUENCE [LARGE SCALE GENOMIC DNA]</scope>
</reference>
<dbReference type="EMBL" id="UYRV01001670">
    <property type="protein sequence ID" value="VDK47349.1"/>
    <property type="molecule type" value="Genomic_DNA"/>
</dbReference>
<organism evidence="1 2">
    <name type="scientific">Cylicostephanus goldi</name>
    <name type="common">Nematode worm</name>
    <dbReference type="NCBI Taxonomy" id="71465"/>
    <lineage>
        <taxon>Eukaryota</taxon>
        <taxon>Metazoa</taxon>
        <taxon>Ecdysozoa</taxon>
        <taxon>Nematoda</taxon>
        <taxon>Chromadorea</taxon>
        <taxon>Rhabditida</taxon>
        <taxon>Rhabditina</taxon>
        <taxon>Rhabditomorpha</taxon>
        <taxon>Strongyloidea</taxon>
        <taxon>Strongylidae</taxon>
        <taxon>Cylicostephanus</taxon>
    </lineage>
</organism>
<evidence type="ECO:0000313" key="1">
    <source>
        <dbReference type="EMBL" id="VDK47349.1"/>
    </source>
</evidence>
<proteinExistence type="predicted"/>
<dbReference type="AlphaFoldDB" id="A0A3P6QFD1"/>
<keyword evidence="2" id="KW-1185">Reference proteome</keyword>
<dbReference type="Proteomes" id="UP000271889">
    <property type="component" value="Unassembled WGS sequence"/>
</dbReference>